<dbReference type="PANTHER" id="PTHR42849:SF1">
    <property type="entry name" value="N-ACETYLNEURAMINATE LYASE"/>
    <property type="match status" value="1"/>
</dbReference>
<dbReference type="Proteomes" id="UP001465668">
    <property type="component" value="Unassembled WGS sequence"/>
</dbReference>
<dbReference type="PROSITE" id="PS00665">
    <property type="entry name" value="DHDPS_1"/>
    <property type="match status" value="1"/>
</dbReference>
<keyword evidence="5" id="KW-1185">Reference proteome</keyword>
<dbReference type="InterPro" id="IPR020624">
    <property type="entry name" value="Schiff_base-form_aldolases_CS"/>
</dbReference>
<organism evidence="4 5">
    <name type="scientific">Seiridium cardinale</name>
    <dbReference type="NCBI Taxonomy" id="138064"/>
    <lineage>
        <taxon>Eukaryota</taxon>
        <taxon>Fungi</taxon>
        <taxon>Dikarya</taxon>
        <taxon>Ascomycota</taxon>
        <taxon>Pezizomycotina</taxon>
        <taxon>Sordariomycetes</taxon>
        <taxon>Xylariomycetidae</taxon>
        <taxon>Amphisphaeriales</taxon>
        <taxon>Sporocadaceae</taxon>
        <taxon>Seiridium</taxon>
    </lineage>
</organism>
<sequence>MATQELKGILVALITPFTQDQKSIDVPALDAHVKRLIDAGVHGLVPGGSTGEFTALSVEERKTLVEVVVKSAAGSVPVVAGIGGLSTAVNVELAEHAAQAGAAALMVVPPFYDAPNLEQLRELLQEVHIASKLPIVYYNIPSASGVALSPDELASLSDVGVKYMKDTSGNAPALTELLFAKHESITTFNGWDTLTFYGLAAGAKGSVWGATNIIPELSMQLWDAVAVNNDIKKGRELWSKIFPICKFLESHNYAAAVKTGMELRGWKTGGLRKPFHLLGGETKDKLAVLLKAADVQVV</sequence>
<dbReference type="PIRSF" id="PIRSF001365">
    <property type="entry name" value="DHDPS"/>
    <property type="match status" value="1"/>
</dbReference>
<proteinExistence type="inferred from homology"/>
<dbReference type="EMBL" id="JARVKM010000014">
    <property type="protein sequence ID" value="KAK9778668.1"/>
    <property type="molecule type" value="Genomic_DNA"/>
</dbReference>
<evidence type="ECO:0000256" key="1">
    <source>
        <dbReference type="ARBA" id="ARBA00023239"/>
    </source>
</evidence>
<accession>A0ABR2XXY1</accession>
<dbReference type="SMART" id="SM01130">
    <property type="entry name" value="DHDPS"/>
    <property type="match status" value="1"/>
</dbReference>
<dbReference type="CDD" id="cd00408">
    <property type="entry name" value="DHDPS-like"/>
    <property type="match status" value="1"/>
</dbReference>
<keyword evidence="1 3" id="KW-0456">Lyase</keyword>
<evidence type="ECO:0000313" key="5">
    <source>
        <dbReference type="Proteomes" id="UP001465668"/>
    </source>
</evidence>
<name>A0ABR2XXY1_9PEZI</name>
<dbReference type="PANTHER" id="PTHR42849">
    <property type="entry name" value="N-ACETYLNEURAMINATE LYASE"/>
    <property type="match status" value="1"/>
</dbReference>
<dbReference type="Pfam" id="PF00701">
    <property type="entry name" value="DHDPS"/>
    <property type="match status" value="1"/>
</dbReference>
<evidence type="ECO:0000313" key="4">
    <source>
        <dbReference type="EMBL" id="KAK9778668.1"/>
    </source>
</evidence>
<protein>
    <submittedName>
        <fullName evidence="4">Dihydrodipicolinate synthase</fullName>
    </submittedName>
</protein>
<evidence type="ECO:0000256" key="2">
    <source>
        <dbReference type="ARBA" id="ARBA00023270"/>
    </source>
</evidence>
<dbReference type="PRINTS" id="PR00146">
    <property type="entry name" value="DHPICSNTHASE"/>
</dbReference>
<reference evidence="4 5" key="1">
    <citation type="submission" date="2024-02" db="EMBL/GenBank/DDBJ databases">
        <title>First draft genome assembly of two strains of Seiridium cardinale.</title>
        <authorList>
            <person name="Emiliani G."/>
            <person name="Scali E."/>
        </authorList>
    </citation>
    <scope>NUCLEOTIDE SEQUENCE [LARGE SCALE GENOMIC DNA]</scope>
    <source>
        <strain evidence="4 5">BM-138-000479</strain>
    </source>
</reference>
<dbReference type="InterPro" id="IPR013785">
    <property type="entry name" value="Aldolase_TIM"/>
</dbReference>
<dbReference type="InterPro" id="IPR002220">
    <property type="entry name" value="DapA-like"/>
</dbReference>
<comment type="similarity">
    <text evidence="3">Belongs to the DapA family.</text>
</comment>
<keyword evidence="2" id="KW-0704">Schiff base</keyword>
<dbReference type="Gene3D" id="3.20.20.70">
    <property type="entry name" value="Aldolase class I"/>
    <property type="match status" value="1"/>
</dbReference>
<dbReference type="SUPFAM" id="SSF51569">
    <property type="entry name" value="Aldolase"/>
    <property type="match status" value="1"/>
</dbReference>
<comment type="caution">
    <text evidence="4">The sequence shown here is derived from an EMBL/GenBank/DDBJ whole genome shotgun (WGS) entry which is preliminary data.</text>
</comment>
<gene>
    <name evidence="4" type="ORF">SCAR479_04291</name>
</gene>
<evidence type="ECO:0000256" key="3">
    <source>
        <dbReference type="PIRNR" id="PIRNR001365"/>
    </source>
</evidence>